<dbReference type="STRING" id="573061.Clocel_4358"/>
<accession>D9SPB3</accession>
<dbReference type="eggNOG" id="COG0847">
    <property type="taxonomic scope" value="Bacteria"/>
</dbReference>
<dbReference type="CDD" id="cd06127">
    <property type="entry name" value="DEDDh"/>
    <property type="match status" value="1"/>
</dbReference>
<keyword evidence="2" id="KW-0540">Nuclease</keyword>
<keyword evidence="2" id="KW-0378">Hydrolase</keyword>
<sequence length="205" mass="23813">MNMIFFDTETTGLKPGQICQLSYIKVTTDTKPQKVEGKNFFFSVEDIEPSAEAIHGFSVEDLIELSDGCEFSDLYEEFINDFVDCDLVIGYNVNFDIKFLVAEFYRLGINYIPKMDFCAMQYYKEICAIRGKNGDIKNPKLAEVVEFLNIDETFMYEKTRELFGGSGRFHDARFDTTATYLIITEGIKKKFIPPYYFTKYIKDKK</sequence>
<feature type="domain" description="Exonuclease" evidence="1">
    <location>
        <begin position="2"/>
        <end position="192"/>
    </location>
</feature>
<keyword evidence="3" id="KW-1185">Reference proteome</keyword>
<dbReference type="Pfam" id="PF00929">
    <property type="entry name" value="RNase_T"/>
    <property type="match status" value="1"/>
</dbReference>
<dbReference type="GO" id="GO:0005829">
    <property type="term" value="C:cytosol"/>
    <property type="evidence" value="ECO:0007669"/>
    <property type="project" value="TreeGrafter"/>
</dbReference>
<reference evidence="2 3" key="1">
    <citation type="submission" date="2010-08" db="EMBL/GenBank/DDBJ databases">
        <title>Complete sequence of Clostridium cellulovorans 743B.</title>
        <authorList>
            <consortium name="US DOE Joint Genome Institute"/>
            <person name="Lucas S."/>
            <person name="Copeland A."/>
            <person name="Lapidus A."/>
            <person name="Cheng J.-F."/>
            <person name="Bruce D."/>
            <person name="Goodwin L."/>
            <person name="Pitluck S."/>
            <person name="Chertkov O."/>
            <person name="Detter J.C."/>
            <person name="Han C."/>
            <person name="Tapia R."/>
            <person name="Land M."/>
            <person name="Hauser L."/>
            <person name="Chang Y.-J."/>
            <person name="Jeffries C."/>
            <person name="Kyrpides N."/>
            <person name="Ivanova N."/>
            <person name="Mikhailova N."/>
            <person name="Hemme C.L."/>
            <person name="Woyke T."/>
        </authorList>
    </citation>
    <scope>NUCLEOTIDE SEQUENCE [LARGE SCALE GENOMIC DNA]</scope>
    <source>
        <strain evidence="3">ATCC 35296 / DSM 3052 / OCM 3 / 743B</strain>
    </source>
</reference>
<dbReference type="GO" id="GO:0045004">
    <property type="term" value="P:DNA replication proofreading"/>
    <property type="evidence" value="ECO:0007669"/>
    <property type="project" value="TreeGrafter"/>
</dbReference>
<protein>
    <submittedName>
        <fullName evidence="2">Exonuclease RNase T and DNA polymerase III</fullName>
    </submittedName>
</protein>
<dbReference type="EMBL" id="CP002160">
    <property type="protein sequence ID" value="ADL54015.1"/>
    <property type="molecule type" value="Genomic_DNA"/>
</dbReference>
<dbReference type="PANTHER" id="PTHR30231">
    <property type="entry name" value="DNA POLYMERASE III SUBUNIT EPSILON"/>
    <property type="match status" value="1"/>
</dbReference>
<evidence type="ECO:0000313" key="2">
    <source>
        <dbReference type="EMBL" id="ADL54015.1"/>
    </source>
</evidence>
<dbReference type="OrthoDB" id="9776650at2"/>
<dbReference type="Proteomes" id="UP000002730">
    <property type="component" value="Chromosome"/>
</dbReference>
<dbReference type="SUPFAM" id="SSF53098">
    <property type="entry name" value="Ribonuclease H-like"/>
    <property type="match status" value="1"/>
</dbReference>
<dbReference type="InterPro" id="IPR036397">
    <property type="entry name" value="RNaseH_sf"/>
</dbReference>
<dbReference type="GO" id="GO:0003676">
    <property type="term" value="F:nucleic acid binding"/>
    <property type="evidence" value="ECO:0007669"/>
    <property type="project" value="InterPro"/>
</dbReference>
<proteinExistence type="predicted"/>
<evidence type="ECO:0000259" key="1">
    <source>
        <dbReference type="SMART" id="SM00479"/>
    </source>
</evidence>
<dbReference type="PANTHER" id="PTHR30231:SF41">
    <property type="entry name" value="DNA POLYMERASE III SUBUNIT EPSILON"/>
    <property type="match status" value="1"/>
</dbReference>
<dbReference type="AlphaFoldDB" id="D9SPB3"/>
<gene>
    <name evidence="2" type="ordered locus">Clocel_4358</name>
</gene>
<dbReference type="RefSeq" id="WP_010074373.1">
    <property type="nucleotide sequence ID" value="NC_014393.1"/>
</dbReference>
<organism evidence="2 3">
    <name type="scientific">Clostridium cellulovorans (strain ATCC 35296 / DSM 3052 / OCM 3 / 743B)</name>
    <dbReference type="NCBI Taxonomy" id="573061"/>
    <lineage>
        <taxon>Bacteria</taxon>
        <taxon>Bacillati</taxon>
        <taxon>Bacillota</taxon>
        <taxon>Clostridia</taxon>
        <taxon>Eubacteriales</taxon>
        <taxon>Clostridiaceae</taxon>
        <taxon>Clostridium</taxon>
    </lineage>
</organism>
<dbReference type="KEGG" id="ccb:Clocel_4358"/>
<dbReference type="GO" id="GO:0008408">
    <property type="term" value="F:3'-5' exonuclease activity"/>
    <property type="evidence" value="ECO:0007669"/>
    <property type="project" value="TreeGrafter"/>
</dbReference>
<dbReference type="Gene3D" id="3.30.420.10">
    <property type="entry name" value="Ribonuclease H-like superfamily/Ribonuclease H"/>
    <property type="match status" value="1"/>
</dbReference>
<dbReference type="SMART" id="SM00479">
    <property type="entry name" value="EXOIII"/>
    <property type="match status" value="1"/>
</dbReference>
<name>D9SPB3_CLOC7</name>
<dbReference type="HOGENOM" id="CLU_1352660_0_0_9"/>
<evidence type="ECO:0000313" key="3">
    <source>
        <dbReference type="Proteomes" id="UP000002730"/>
    </source>
</evidence>
<keyword evidence="2" id="KW-0269">Exonuclease</keyword>
<dbReference type="InterPro" id="IPR013520">
    <property type="entry name" value="Ribonucl_H"/>
</dbReference>
<dbReference type="InterPro" id="IPR012337">
    <property type="entry name" value="RNaseH-like_sf"/>
</dbReference>